<feature type="non-terminal residue" evidence="4">
    <location>
        <position position="391"/>
    </location>
</feature>
<dbReference type="InterPro" id="IPR001878">
    <property type="entry name" value="Znf_CCHC"/>
</dbReference>
<organism evidence="4 5">
    <name type="scientific">Homarus americanus</name>
    <name type="common">American lobster</name>
    <dbReference type="NCBI Taxonomy" id="6706"/>
    <lineage>
        <taxon>Eukaryota</taxon>
        <taxon>Metazoa</taxon>
        <taxon>Ecdysozoa</taxon>
        <taxon>Arthropoda</taxon>
        <taxon>Crustacea</taxon>
        <taxon>Multicrustacea</taxon>
        <taxon>Malacostraca</taxon>
        <taxon>Eumalacostraca</taxon>
        <taxon>Eucarida</taxon>
        <taxon>Decapoda</taxon>
        <taxon>Pleocyemata</taxon>
        <taxon>Astacidea</taxon>
        <taxon>Nephropoidea</taxon>
        <taxon>Nephropidae</taxon>
        <taxon>Homarus</taxon>
    </lineage>
</organism>
<evidence type="ECO:0000313" key="4">
    <source>
        <dbReference type="EMBL" id="KAG7174829.1"/>
    </source>
</evidence>
<sequence length="391" mass="41990">ASKVKLFNAVSSQLLGDSVDISLREDHGEASQVNVVESRSVTDELRLLESQIKLKEAEAKAKESDSENLRLRIQLGLTKMRSWTLSPPNGASKFSTYPCSYCGKPGHKAEDCWTRLQLNTGKPAMIVTEETNTSPVEVMADLSKADSMPIGLVFTKGVVRESAVSVLASRDFDLFQESFAKDPDVGTFSPFLSQGTVEVDGVETPVTILRDSGCLQTLIKESVVAARKTDKYVVLGSLWGQGVAPLVLVRVKSSCFSGIANVAFMHELPVAGVDLILGNDLAGGQMGNETPPPVLREKPESTAELQQLEDDMPGVSPLCAVTRSMSMTKDHNATPVVDDSLSLEGLFANPIASQDISSAVNAVTGRVALIAAQEQDDSLRLLFDSGPTTRY</sequence>
<gene>
    <name evidence="4" type="ORF">Hamer_G028865</name>
</gene>
<dbReference type="PANTHER" id="PTHR46888:SF13">
    <property type="entry name" value="RIBONUCLEASE H"/>
    <property type="match status" value="1"/>
</dbReference>
<feature type="non-terminal residue" evidence="4">
    <location>
        <position position="1"/>
    </location>
</feature>
<comment type="caution">
    <text evidence="4">The sequence shown here is derived from an EMBL/GenBank/DDBJ whole genome shotgun (WGS) entry which is preliminary data.</text>
</comment>
<proteinExistence type="predicted"/>
<dbReference type="SUPFAM" id="SSF57756">
    <property type="entry name" value="Retrovirus zinc finger-like domains"/>
    <property type="match status" value="1"/>
</dbReference>
<dbReference type="SMART" id="SM00343">
    <property type="entry name" value="ZnF_C2HC"/>
    <property type="match status" value="1"/>
</dbReference>
<dbReference type="PANTHER" id="PTHR46888">
    <property type="entry name" value="ZINC KNUCKLE DOMAINCONTAINING PROTEIN-RELATED"/>
    <property type="match status" value="1"/>
</dbReference>
<dbReference type="AlphaFoldDB" id="A0A8J5N8A2"/>
<evidence type="ECO:0000256" key="1">
    <source>
        <dbReference type="PROSITE-ProRule" id="PRU00047"/>
    </source>
</evidence>
<reference evidence="4" key="1">
    <citation type="journal article" date="2021" name="Sci. Adv.">
        <title>The American lobster genome reveals insights on longevity, neural, and immune adaptations.</title>
        <authorList>
            <person name="Polinski J.M."/>
            <person name="Zimin A.V."/>
            <person name="Clark K.F."/>
            <person name="Kohn A.B."/>
            <person name="Sadowski N."/>
            <person name="Timp W."/>
            <person name="Ptitsyn A."/>
            <person name="Khanna P."/>
            <person name="Romanova D.Y."/>
            <person name="Williams P."/>
            <person name="Greenwood S.J."/>
            <person name="Moroz L.L."/>
            <person name="Walt D.R."/>
            <person name="Bodnar A.G."/>
        </authorList>
    </citation>
    <scope>NUCLEOTIDE SEQUENCE</scope>
    <source>
        <strain evidence="4">GMGI-L3</strain>
    </source>
</reference>
<accession>A0A8J5N8A2</accession>
<feature type="coiled-coil region" evidence="2">
    <location>
        <begin position="38"/>
        <end position="74"/>
    </location>
</feature>
<keyword evidence="1" id="KW-0863">Zinc-finger</keyword>
<name>A0A8J5N8A2_HOMAM</name>
<evidence type="ECO:0000256" key="2">
    <source>
        <dbReference type="SAM" id="Coils"/>
    </source>
</evidence>
<keyword evidence="5" id="KW-1185">Reference proteome</keyword>
<keyword evidence="2" id="KW-0175">Coiled coil</keyword>
<feature type="domain" description="CCHC-type" evidence="3">
    <location>
        <begin position="99"/>
        <end position="112"/>
    </location>
</feature>
<evidence type="ECO:0000313" key="5">
    <source>
        <dbReference type="Proteomes" id="UP000747542"/>
    </source>
</evidence>
<dbReference type="InterPro" id="IPR036875">
    <property type="entry name" value="Znf_CCHC_sf"/>
</dbReference>
<evidence type="ECO:0000259" key="3">
    <source>
        <dbReference type="PROSITE" id="PS50158"/>
    </source>
</evidence>
<dbReference type="Proteomes" id="UP000747542">
    <property type="component" value="Unassembled WGS sequence"/>
</dbReference>
<keyword evidence="1" id="KW-0479">Metal-binding</keyword>
<keyword evidence="1" id="KW-0862">Zinc</keyword>
<dbReference type="EMBL" id="JAHLQT010006656">
    <property type="protein sequence ID" value="KAG7174829.1"/>
    <property type="molecule type" value="Genomic_DNA"/>
</dbReference>
<protein>
    <recommendedName>
        <fullName evidence="3">CCHC-type domain-containing protein</fullName>
    </recommendedName>
</protein>
<dbReference type="PROSITE" id="PS50158">
    <property type="entry name" value="ZF_CCHC"/>
    <property type="match status" value="1"/>
</dbReference>
<dbReference type="GO" id="GO:0008270">
    <property type="term" value="F:zinc ion binding"/>
    <property type="evidence" value="ECO:0007669"/>
    <property type="project" value="UniProtKB-KW"/>
</dbReference>
<dbReference type="GO" id="GO:0003676">
    <property type="term" value="F:nucleic acid binding"/>
    <property type="evidence" value="ECO:0007669"/>
    <property type="project" value="InterPro"/>
</dbReference>